<evidence type="ECO:0000313" key="2">
    <source>
        <dbReference type="EMBL" id="CAL4062648.1"/>
    </source>
</evidence>
<protein>
    <submittedName>
        <fullName evidence="2">Uncharacterized protein</fullName>
    </submittedName>
</protein>
<feature type="compositionally biased region" description="Acidic residues" evidence="1">
    <location>
        <begin position="82"/>
        <end position="96"/>
    </location>
</feature>
<organism evidence="2 3">
    <name type="scientific">Meganyctiphanes norvegica</name>
    <name type="common">Northern krill</name>
    <name type="synonym">Thysanopoda norvegica</name>
    <dbReference type="NCBI Taxonomy" id="48144"/>
    <lineage>
        <taxon>Eukaryota</taxon>
        <taxon>Metazoa</taxon>
        <taxon>Ecdysozoa</taxon>
        <taxon>Arthropoda</taxon>
        <taxon>Crustacea</taxon>
        <taxon>Multicrustacea</taxon>
        <taxon>Malacostraca</taxon>
        <taxon>Eumalacostraca</taxon>
        <taxon>Eucarida</taxon>
        <taxon>Euphausiacea</taxon>
        <taxon>Euphausiidae</taxon>
        <taxon>Meganyctiphanes</taxon>
    </lineage>
</organism>
<gene>
    <name evidence="2" type="ORF">MNOR_LOCUS2755</name>
</gene>
<dbReference type="EMBL" id="CAXKWB010000872">
    <property type="protein sequence ID" value="CAL4062648.1"/>
    <property type="molecule type" value="Genomic_DNA"/>
</dbReference>
<feature type="region of interest" description="Disordered" evidence="1">
    <location>
        <begin position="23"/>
        <end position="106"/>
    </location>
</feature>
<feature type="compositionally biased region" description="Basic and acidic residues" evidence="1">
    <location>
        <begin position="329"/>
        <end position="339"/>
    </location>
</feature>
<evidence type="ECO:0000313" key="3">
    <source>
        <dbReference type="Proteomes" id="UP001497623"/>
    </source>
</evidence>
<reference evidence="2 3" key="1">
    <citation type="submission" date="2024-05" db="EMBL/GenBank/DDBJ databases">
        <authorList>
            <person name="Wallberg A."/>
        </authorList>
    </citation>
    <scope>NUCLEOTIDE SEQUENCE [LARGE SCALE GENOMIC DNA]</scope>
</reference>
<evidence type="ECO:0000256" key="1">
    <source>
        <dbReference type="SAM" id="MobiDB-lite"/>
    </source>
</evidence>
<comment type="caution">
    <text evidence="2">The sequence shown here is derived from an EMBL/GenBank/DDBJ whole genome shotgun (WGS) entry which is preliminary data.</text>
</comment>
<name>A0AAV2PRW1_MEGNR</name>
<dbReference type="AlphaFoldDB" id="A0AAV2PRW1"/>
<keyword evidence="3" id="KW-1185">Reference proteome</keyword>
<proteinExistence type="predicted"/>
<accession>A0AAV2PRW1</accession>
<dbReference type="Proteomes" id="UP001497623">
    <property type="component" value="Unassembled WGS sequence"/>
</dbReference>
<sequence>MPEFLGKRVGKLPPYLKADYDMFSCSPTDFQKMPRGGQKGGRRGTAAKKGGGEGSRGGESRPGAYRGVMRGGACGGRRVEYDSDDDDDDDDDDDTISNDTQNEREDELKYDMNLLGERVHENTDRITYCEESHATCLGVIFRVLFKKLTSDEMADIVKEAGSTSKESHALLQNYVSQEMTRRGTENMEIETNQNESERSIVTRTAPAGDVNLENFIEQTVARKTTERVKETFENIEKKKNIIISGLDENMDDKELINEMFRIIGCRNLVNEIVKRPTRLGIARTGRNRPMKVELRNEWTVDQIVRNKKELMFSHHFYRVYINRDLSKEDRENEKNERQARRNNKFGEAASGAGSGGDGRRYQQRNGVRGGRKSRGRQVQKIYQHHRQKMKITSKLI</sequence>
<feature type="compositionally biased region" description="Basic residues" evidence="1">
    <location>
        <begin position="369"/>
        <end position="396"/>
    </location>
</feature>
<feature type="region of interest" description="Disordered" evidence="1">
    <location>
        <begin position="329"/>
        <end position="396"/>
    </location>
</feature>